<dbReference type="RefSeq" id="WP_259291982.1">
    <property type="nucleotide sequence ID" value="NZ_JANUXW010000006.1"/>
</dbReference>
<evidence type="ECO:0000313" key="1">
    <source>
        <dbReference type="EMBL" id="MCS4534195.1"/>
    </source>
</evidence>
<evidence type="ECO:0000313" key="2">
    <source>
        <dbReference type="Proteomes" id="UP001166947"/>
    </source>
</evidence>
<proteinExistence type="predicted"/>
<organism evidence="1 2">
    <name type="scientific">Neisseria montereyensis</name>
    <dbReference type="NCBI Taxonomy" id="2973938"/>
    <lineage>
        <taxon>Bacteria</taxon>
        <taxon>Pseudomonadati</taxon>
        <taxon>Pseudomonadota</taxon>
        <taxon>Betaproteobacteria</taxon>
        <taxon>Neisseriales</taxon>
        <taxon>Neisseriaceae</taxon>
        <taxon>Neisseria</taxon>
    </lineage>
</organism>
<comment type="caution">
    <text evidence="1">The sequence shown here is derived from an EMBL/GenBank/DDBJ whole genome shotgun (WGS) entry which is preliminary data.</text>
</comment>
<accession>A0ABT2FFC5</accession>
<reference evidence="1" key="1">
    <citation type="submission" date="2022-08" db="EMBL/GenBank/DDBJ databases">
        <authorList>
            <person name="Volokhov D.V."/>
            <person name="Furtak V.A."/>
            <person name="Zagorodnyaya T.A."/>
        </authorList>
    </citation>
    <scope>NUCLEOTIDE SEQUENCE</scope>
    <source>
        <strain evidence="1">CSL10203-ORH2</strain>
    </source>
</reference>
<evidence type="ECO:0008006" key="3">
    <source>
        <dbReference type="Google" id="ProtNLM"/>
    </source>
</evidence>
<protein>
    <recommendedName>
        <fullName evidence="3">Regulatory protein, RpfE type</fullName>
    </recommendedName>
</protein>
<dbReference type="EMBL" id="JANUXW010000006">
    <property type="protein sequence ID" value="MCS4534195.1"/>
    <property type="molecule type" value="Genomic_DNA"/>
</dbReference>
<sequence>MNLTLALPSLNFNTESPLPDLNLPFFNKLLRFGTFQTTPAKPSAFYGKLLWNGSLLNNAKKILGIPDNKAAIFASPVWQQMGMHHMDMLSGNDIQIQQDEAEAFCNGLNIFLQDDGWFFYPLRPDLWLVTLPKKPEWQVGPILDALGQLDGTIRAEGNDNRQWLQKQTEIQMWLHNHTLNNERSVNGMPAINGIWLWQDIKGSQAGTALLGSSSPWAQFYPANIVDAPYDFNAWQDIIAEMETDVSDGLLFLDDLTTPGYTADVWAYKDILETWEQRWFEPLWHALRQGRLKTIHIMTDGEQGGCLTIKAKAGRAFWKPKKVFTGQLGV</sequence>
<name>A0ABT2FFC5_9NEIS</name>
<keyword evidence="2" id="KW-1185">Reference proteome</keyword>
<gene>
    <name evidence="1" type="ORF">NXS09_07770</name>
</gene>
<reference evidence="1" key="2">
    <citation type="journal article" date="2023" name="Curr. Microbiol.">
        <title>Neisseria montereyensis sp. nov., Isolated from Oropharynx of California Sea Lion (Zalophus californianus): Genomic, Phylogenetic, and Phenotypic Study.</title>
        <authorList>
            <person name="Volokhov D.V."/>
            <person name="Zagorodnyaya T.A."/>
            <person name="Furtak V.A."/>
            <person name="Nattanmai G."/>
            <person name="Randall L."/>
            <person name="Jose S."/>
            <person name="Gao Y."/>
            <person name="Gulland F.M."/>
            <person name="Eisenberg T."/>
            <person name="Delmonte P."/>
            <person name="Blom J."/>
            <person name="Mitchell K.K."/>
        </authorList>
    </citation>
    <scope>NUCLEOTIDE SEQUENCE</scope>
    <source>
        <strain evidence="1">CSL10203-ORH2</strain>
    </source>
</reference>
<dbReference type="Proteomes" id="UP001166947">
    <property type="component" value="Unassembled WGS sequence"/>
</dbReference>